<organism evidence="2 3">
    <name type="scientific">Oryza sativa subsp. japonica</name>
    <name type="common">Rice</name>
    <dbReference type="NCBI Taxonomy" id="39947"/>
    <lineage>
        <taxon>Eukaryota</taxon>
        <taxon>Viridiplantae</taxon>
        <taxon>Streptophyta</taxon>
        <taxon>Embryophyta</taxon>
        <taxon>Tracheophyta</taxon>
        <taxon>Spermatophyta</taxon>
        <taxon>Magnoliopsida</taxon>
        <taxon>Liliopsida</taxon>
        <taxon>Poales</taxon>
        <taxon>Poaceae</taxon>
        <taxon>BOP clade</taxon>
        <taxon>Oryzoideae</taxon>
        <taxon>Oryzeae</taxon>
        <taxon>Oryzinae</taxon>
        <taxon>Oryza</taxon>
        <taxon>Oryza sativa</taxon>
    </lineage>
</organism>
<reference evidence="3" key="2">
    <citation type="journal article" date="2008" name="Nucleic Acids Res.">
        <title>The rice annotation project database (RAP-DB): 2008 update.</title>
        <authorList>
            <consortium name="The rice annotation project (RAP)"/>
        </authorList>
    </citation>
    <scope>GENOME REANNOTATION</scope>
    <source>
        <strain evidence="3">cv. Nipponbare</strain>
    </source>
</reference>
<name>Q6Z365_ORYSJ</name>
<gene>
    <name evidence="2" type="primary">P0557D09.11</name>
</gene>
<dbReference type="Proteomes" id="UP000000763">
    <property type="component" value="Chromosome 7"/>
</dbReference>
<proteinExistence type="predicted"/>
<evidence type="ECO:0000313" key="2">
    <source>
        <dbReference type="EMBL" id="BAC84219.1"/>
    </source>
</evidence>
<feature type="region of interest" description="Disordered" evidence="1">
    <location>
        <begin position="1"/>
        <end position="23"/>
    </location>
</feature>
<evidence type="ECO:0000256" key="1">
    <source>
        <dbReference type="SAM" id="MobiDB-lite"/>
    </source>
</evidence>
<evidence type="ECO:0000313" key="3">
    <source>
        <dbReference type="Proteomes" id="UP000000763"/>
    </source>
</evidence>
<sequence>MGRDGPAHGSAKPGGSAEPILASSDEGFGVDVQDCIPMTIGGHFGQFPFHNRHNYLYIRTSPSHFTHTPQARVLPYSLNFSLVVSS</sequence>
<protein>
    <submittedName>
        <fullName evidence="2">Uncharacterized protein</fullName>
    </submittedName>
</protein>
<reference evidence="3" key="1">
    <citation type="journal article" date="2005" name="Nature">
        <title>The map-based sequence of the rice genome.</title>
        <authorList>
            <consortium name="International rice genome sequencing project (IRGSP)"/>
            <person name="Matsumoto T."/>
            <person name="Wu J."/>
            <person name="Kanamori H."/>
            <person name="Katayose Y."/>
            <person name="Fujisawa M."/>
            <person name="Namiki N."/>
            <person name="Mizuno H."/>
            <person name="Yamamoto K."/>
            <person name="Antonio B.A."/>
            <person name="Baba T."/>
            <person name="Sakata K."/>
            <person name="Nagamura Y."/>
            <person name="Aoki H."/>
            <person name="Arikawa K."/>
            <person name="Arita K."/>
            <person name="Bito T."/>
            <person name="Chiden Y."/>
            <person name="Fujitsuka N."/>
            <person name="Fukunaka R."/>
            <person name="Hamada M."/>
            <person name="Harada C."/>
            <person name="Hayashi A."/>
            <person name="Hijishita S."/>
            <person name="Honda M."/>
            <person name="Hosokawa S."/>
            <person name="Ichikawa Y."/>
            <person name="Idonuma A."/>
            <person name="Iijima M."/>
            <person name="Ikeda M."/>
            <person name="Ikeno M."/>
            <person name="Ito K."/>
            <person name="Ito S."/>
            <person name="Ito T."/>
            <person name="Ito Y."/>
            <person name="Ito Y."/>
            <person name="Iwabuchi A."/>
            <person name="Kamiya K."/>
            <person name="Karasawa W."/>
            <person name="Kurita K."/>
            <person name="Katagiri S."/>
            <person name="Kikuta A."/>
            <person name="Kobayashi H."/>
            <person name="Kobayashi N."/>
            <person name="Machita K."/>
            <person name="Maehara T."/>
            <person name="Masukawa M."/>
            <person name="Mizubayashi T."/>
            <person name="Mukai Y."/>
            <person name="Nagasaki H."/>
            <person name="Nagata Y."/>
            <person name="Naito S."/>
            <person name="Nakashima M."/>
            <person name="Nakama Y."/>
            <person name="Nakamichi Y."/>
            <person name="Nakamura M."/>
            <person name="Meguro A."/>
            <person name="Negishi M."/>
            <person name="Ohta I."/>
            <person name="Ohta T."/>
            <person name="Okamoto M."/>
            <person name="Ono N."/>
            <person name="Saji S."/>
            <person name="Sakaguchi M."/>
            <person name="Sakai K."/>
            <person name="Shibata M."/>
            <person name="Shimokawa T."/>
            <person name="Song J."/>
            <person name="Takazaki Y."/>
            <person name="Terasawa K."/>
            <person name="Tsugane M."/>
            <person name="Tsuji K."/>
            <person name="Ueda S."/>
            <person name="Waki K."/>
            <person name="Yamagata H."/>
            <person name="Yamamoto M."/>
            <person name="Yamamoto S."/>
            <person name="Yamane H."/>
            <person name="Yoshiki S."/>
            <person name="Yoshihara R."/>
            <person name="Yukawa K."/>
            <person name="Zhong H."/>
            <person name="Yano M."/>
            <person name="Yuan Q."/>
            <person name="Ouyang S."/>
            <person name="Liu J."/>
            <person name="Jones K.M."/>
            <person name="Gansberger K."/>
            <person name="Moffat K."/>
            <person name="Hill J."/>
            <person name="Bera J."/>
            <person name="Fadrosh D."/>
            <person name="Jin S."/>
            <person name="Johri S."/>
            <person name="Kim M."/>
            <person name="Overton L."/>
            <person name="Reardon M."/>
            <person name="Tsitrin T."/>
            <person name="Vuong H."/>
            <person name="Weaver B."/>
            <person name="Ciecko A."/>
            <person name="Tallon L."/>
            <person name="Jackson J."/>
            <person name="Pai G."/>
            <person name="Aken S.V."/>
            <person name="Utterback T."/>
            <person name="Reidmuller S."/>
            <person name="Feldblyum T."/>
            <person name="Hsiao J."/>
            <person name="Zismann V."/>
            <person name="Iobst S."/>
            <person name="de Vazeille A.R."/>
            <person name="Buell C.R."/>
            <person name="Ying K."/>
            <person name="Li Y."/>
            <person name="Lu T."/>
            <person name="Huang Y."/>
            <person name="Zhao Q."/>
            <person name="Feng Q."/>
            <person name="Zhang L."/>
            <person name="Zhu J."/>
            <person name="Weng Q."/>
            <person name="Mu J."/>
            <person name="Lu Y."/>
            <person name="Fan D."/>
            <person name="Liu Y."/>
            <person name="Guan J."/>
            <person name="Zhang Y."/>
            <person name="Yu S."/>
            <person name="Liu X."/>
            <person name="Zhang Y."/>
            <person name="Hong G."/>
            <person name="Han B."/>
            <person name="Choisne N."/>
            <person name="Demange N."/>
            <person name="Orjeda G."/>
            <person name="Samain S."/>
            <person name="Cattolico L."/>
            <person name="Pelletier E."/>
            <person name="Couloux A."/>
            <person name="Segurens B."/>
            <person name="Wincker P."/>
            <person name="D'Hont A."/>
            <person name="Scarpelli C."/>
            <person name="Weissenbach J."/>
            <person name="Salanoubat M."/>
            <person name="Quetier F."/>
            <person name="Yu Y."/>
            <person name="Kim H.R."/>
            <person name="Rambo T."/>
            <person name="Currie J."/>
            <person name="Collura K."/>
            <person name="Luo M."/>
            <person name="Yang T."/>
            <person name="Ammiraju J.S.S."/>
            <person name="Engler F."/>
            <person name="Soderlund C."/>
            <person name="Wing R.A."/>
            <person name="Palmer L.E."/>
            <person name="de la Bastide M."/>
            <person name="Spiegel L."/>
            <person name="Nascimento L."/>
            <person name="Zutavern T."/>
            <person name="O'Shaughnessy A."/>
            <person name="Dike S."/>
            <person name="Dedhia N."/>
            <person name="Preston R."/>
            <person name="Balija V."/>
            <person name="McCombie W.R."/>
            <person name="Chow T."/>
            <person name="Chen H."/>
            <person name="Chung M."/>
            <person name="Chen C."/>
            <person name="Shaw J."/>
            <person name="Wu H."/>
            <person name="Hsiao K."/>
            <person name="Chao Y."/>
            <person name="Chu M."/>
            <person name="Cheng C."/>
            <person name="Hour A."/>
            <person name="Lee P."/>
            <person name="Lin S."/>
            <person name="Lin Y."/>
            <person name="Liou J."/>
            <person name="Liu S."/>
            <person name="Hsing Y."/>
            <person name="Raghuvanshi S."/>
            <person name="Mohanty A."/>
            <person name="Bharti A.K."/>
            <person name="Gaur A."/>
            <person name="Gupta V."/>
            <person name="Kumar D."/>
            <person name="Ravi V."/>
            <person name="Vij S."/>
            <person name="Kapur A."/>
            <person name="Khurana P."/>
            <person name="Khurana P."/>
            <person name="Khurana J.P."/>
            <person name="Tyagi A.K."/>
            <person name="Gaikwad K."/>
            <person name="Singh A."/>
            <person name="Dalal V."/>
            <person name="Srivastava S."/>
            <person name="Dixit A."/>
            <person name="Pal A.K."/>
            <person name="Ghazi I.A."/>
            <person name="Yadav M."/>
            <person name="Pandit A."/>
            <person name="Bhargava A."/>
            <person name="Sureshbabu K."/>
            <person name="Batra K."/>
            <person name="Sharma T.R."/>
            <person name="Mohapatra T."/>
            <person name="Singh N.K."/>
            <person name="Messing J."/>
            <person name="Nelson A.B."/>
            <person name="Fuks G."/>
            <person name="Kavchok S."/>
            <person name="Keizer G."/>
            <person name="Linton E."/>
            <person name="Llaca V."/>
            <person name="Song R."/>
            <person name="Tanyolac B."/>
            <person name="Young S."/>
            <person name="Ho-Il K."/>
            <person name="Hahn J.H."/>
            <person name="Sangsakoo G."/>
            <person name="Vanavichit A."/>
            <person name="de Mattos Luiz.A.T."/>
            <person name="Zimmer P.D."/>
            <person name="Malone G."/>
            <person name="Dellagostin O."/>
            <person name="de Oliveira A.C."/>
            <person name="Bevan M."/>
            <person name="Bancroft I."/>
            <person name="Minx P."/>
            <person name="Cordum H."/>
            <person name="Wilson R."/>
            <person name="Cheng Z."/>
            <person name="Jin W."/>
            <person name="Jiang J."/>
            <person name="Leong S.A."/>
            <person name="Iwama H."/>
            <person name="Gojobori T."/>
            <person name="Itoh T."/>
            <person name="Niimura Y."/>
            <person name="Fujii Y."/>
            <person name="Habara T."/>
            <person name="Sakai H."/>
            <person name="Sato Y."/>
            <person name="Wilson G."/>
            <person name="Kumar K."/>
            <person name="McCouch S."/>
            <person name="Juretic N."/>
            <person name="Hoen D."/>
            <person name="Wright S."/>
            <person name="Bruskiewich R."/>
            <person name="Bureau T."/>
            <person name="Miyao A."/>
            <person name="Hirochika H."/>
            <person name="Nishikawa T."/>
            <person name="Kadowaki K."/>
            <person name="Sugiura M."/>
            <person name="Burr B."/>
            <person name="Sasaki T."/>
        </authorList>
    </citation>
    <scope>NUCLEOTIDE SEQUENCE [LARGE SCALE GENOMIC DNA]</scope>
    <source>
        <strain evidence="3">cv. Nipponbare</strain>
    </source>
</reference>
<dbReference type="AlphaFoldDB" id="Q6Z365"/>
<dbReference type="EMBL" id="AP005260">
    <property type="protein sequence ID" value="BAC84219.1"/>
    <property type="molecule type" value="Genomic_DNA"/>
</dbReference>
<accession>Q6Z365</accession>